<organism evidence="2 3">
    <name type="scientific">Fadolivirus FV1/VV64</name>
    <dbReference type="NCBI Taxonomy" id="3070911"/>
    <lineage>
        <taxon>Viruses</taxon>
        <taxon>Varidnaviria</taxon>
        <taxon>Bamfordvirae</taxon>
        <taxon>Nucleocytoviricota</taxon>
        <taxon>Megaviricetes</taxon>
        <taxon>Imitervirales</taxon>
        <taxon>Mimiviridae</taxon>
        <taxon>Klosneuvirinae</taxon>
        <taxon>Fadolivirus</taxon>
        <taxon>Fadolivirus algeromassiliense</taxon>
    </lineage>
</organism>
<keyword evidence="3" id="KW-1185">Reference proteome</keyword>
<dbReference type="EMBL" id="MT418680">
    <property type="protein sequence ID" value="QKF93942.1"/>
    <property type="molecule type" value="Genomic_DNA"/>
</dbReference>
<keyword evidence="1" id="KW-0472">Membrane</keyword>
<sequence>MNYNIYTIISIFIAMLFISFMFVIFKIFFIDNFSPNNLVDGCYTDNCKAARCIGYNCECKSCQGDNCEAGYCIGENCRAGDCYGVGCRAGDCYGYGCKPGVCHDPTCIVGTCPQTNKKCKDGKAKPIPPNFYLRNGQYFPKNTIMNPQLCNPKITLNDVLIGRTKGLDIEKIYFNKQNMDKVNEVNSKNIEITTTPPIFKNLNCEICRKDGDYVRCNRYDSILGQKGQIQWK</sequence>
<accession>A0A7D3R0S1</accession>
<name>A0A7D3R0S1_9VIRU</name>
<protein>
    <submittedName>
        <fullName evidence="2">Uncharacterized protein</fullName>
    </submittedName>
</protein>
<keyword evidence="1" id="KW-1133">Transmembrane helix</keyword>
<feature type="transmembrane region" description="Helical" evidence="1">
    <location>
        <begin position="6"/>
        <end position="29"/>
    </location>
</feature>
<proteinExistence type="predicted"/>
<evidence type="ECO:0000313" key="3">
    <source>
        <dbReference type="Proteomes" id="UP001162001"/>
    </source>
</evidence>
<evidence type="ECO:0000313" key="2">
    <source>
        <dbReference type="EMBL" id="QKF93942.1"/>
    </source>
</evidence>
<keyword evidence="1" id="KW-0812">Transmembrane</keyword>
<evidence type="ECO:0000256" key="1">
    <source>
        <dbReference type="SAM" id="Phobius"/>
    </source>
</evidence>
<reference evidence="2 3" key="1">
    <citation type="submission" date="2020-04" db="EMBL/GenBank/DDBJ databases">
        <title>Advantages and limits of metagenomic assembly and binning of a giant virus.</title>
        <authorList>
            <person name="Schulz F."/>
            <person name="Andreani J."/>
            <person name="Francis R."/>
            <person name="Boudjemaa H."/>
            <person name="Bou Khalil J.Y."/>
            <person name="Lee J."/>
            <person name="La Scola B."/>
            <person name="Woyke T."/>
        </authorList>
    </citation>
    <scope>NUCLEOTIDE SEQUENCE [LARGE SCALE GENOMIC DNA]</scope>
    <source>
        <strain evidence="2 3">FV1/VV64</strain>
    </source>
</reference>
<dbReference type="Proteomes" id="UP001162001">
    <property type="component" value="Segment"/>
</dbReference>
<gene>
    <name evidence="2" type="ORF">Fadolivirus_1_484</name>
</gene>